<dbReference type="RefSeq" id="XP_031404142.1">
    <property type="nucleotide sequence ID" value="XM_031548282.1"/>
</dbReference>
<keyword evidence="6" id="KW-0175">Coiled coil</keyword>
<dbReference type="InterPro" id="IPR036879">
    <property type="entry name" value="TF_MADSbox_sf"/>
</dbReference>
<dbReference type="Proteomes" id="UP000515151">
    <property type="component" value="Chromosome 7"/>
</dbReference>
<feature type="domain" description="K-box" evidence="8">
    <location>
        <begin position="133"/>
        <end position="230"/>
    </location>
</feature>
<keyword evidence="5" id="KW-0539">Nucleus</keyword>
<evidence type="ECO:0000313" key="9">
    <source>
        <dbReference type="Proteomes" id="UP000515151"/>
    </source>
</evidence>
<dbReference type="GO" id="GO:0003677">
    <property type="term" value="F:DNA binding"/>
    <property type="evidence" value="ECO:0007669"/>
    <property type="project" value="UniProtKB-KW"/>
</dbReference>
<sequence>MPPSHLWQPSSPFTFTLLPFFPTSHIALLLAKTPNPSHICRKGREERRSMARGKTKIQPIENMTNRQLTFASRLCGLRERAEELSVVFGAKVLMLMISSTNKFHEYISPDTSTEEMIDEYQRRRGLDLWSSHYEAMEDNLRKAKEENRDLYLEISKRRMGEGLNDMIEKELRDLEQEMQLALTAIRERKIEVISNQIETSKKLVMFSKHTRKAEEISRRFLQEYEAREDDSHYGVVSDGGIDPSFLIGCTSGGGHVSDHGPPPFPFNGDMPEMTTDLLFDINNLLDLLSSVNQSLVLN</sequence>
<evidence type="ECO:0000256" key="1">
    <source>
        <dbReference type="ARBA" id="ARBA00004123"/>
    </source>
</evidence>
<dbReference type="PANTHER" id="PTHR48019">
    <property type="entry name" value="SERUM RESPONSE FACTOR HOMOLOG"/>
    <property type="match status" value="1"/>
</dbReference>
<feature type="domain" description="MADS-box" evidence="7">
    <location>
        <begin position="50"/>
        <end position="110"/>
    </location>
</feature>
<dbReference type="InterPro" id="IPR002487">
    <property type="entry name" value="TF_Kbox"/>
</dbReference>
<dbReference type="GO" id="GO:0005634">
    <property type="term" value="C:nucleus"/>
    <property type="evidence" value="ECO:0007669"/>
    <property type="project" value="UniProtKB-SubCell"/>
</dbReference>
<accession>A0A6P8E2I5</accession>
<dbReference type="GeneID" id="116213386"/>
<reference evidence="9" key="1">
    <citation type="journal article" date="2020" name="Plant Biotechnol. J.">
        <title>The pomegranate (Punica granatum L.) draft genome dissects genetic divergence between soft- and hard-seeded cultivars.</title>
        <authorList>
            <person name="Luo X."/>
            <person name="Li H."/>
            <person name="Wu Z."/>
            <person name="Yao W."/>
            <person name="Zhao P."/>
            <person name="Cao D."/>
            <person name="Yu H."/>
            <person name="Li K."/>
            <person name="Poudel K."/>
            <person name="Zhao D."/>
            <person name="Zhang F."/>
            <person name="Xia X."/>
            <person name="Chen L."/>
            <person name="Wang Q."/>
            <person name="Jing D."/>
            <person name="Cao S."/>
        </authorList>
    </citation>
    <scope>NUCLEOTIDE SEQUENCE [LARGE SCALE GENOMIC DNA]</scope>
    <source>
        <strain evidence="9">cv. Tunisia</strain>
    </source>
</reference>
<evidence type="ECO:0000259" key="7">
    <source>
        <dbReference type="PROSITE" id="PS50066"/>
    </source>
</evidence>
<proteinExistence type="predicted"/>
<keyword evidence="3" id="KW-0238">DNA-binding</keyword>
<evidence type="ECO:0000259" key="8">
    <source>
        <dbReference type="PROSITE" id="PS51297"/>
    </source>
</evidence>
<dbReference type="SMART" id="SM00432">
    <property type="entry name" value="MADS"/>
    <property type="match status" value="1"/>
</dbReference>
<gene>
    <name evidence="10" type="primary">LOC116213386</name>
</gene>
<dbReference type="GO" id="GO:0003700">
    <property type="term" value="F:DNA-binding transcription factor activity"/>
    <property type="evidence" value="ECO:0007669"/>
    <property type="project" value="InterPro"/>
</dbReference>
<keyword evidence="4" id="KW-0804">Transcription</keyword>
<dbReference type="InterPro" id="IPR002100">
    <property type="entry name" value="TF_MADSbox"/>
</dbReference>
<protein>
    <submittedName>
        <fullName evidence="10">Agamous-like MADS-box protein AP3 isoform X1</fullName>
    </submittedName>
</protein>
<reference evidence="10" key="2">
    <citation type="submission" date="2025-08" db="UniProtKB">
        <authorList>
            <consortium name="RefSeq"/>
        </authorList>
    </citation>
    <scope>IDENTIFICATION</scope>
    <source>
        <tissue evidence="10">Leaf</tissue>
    </source>
</reference>
<keyword evidence="2" id="KW-0805">Transcription regulation</keyword>
<dbReference type="GO" id="GO:0046983">
    <property type="term" value="F:protein dimerization activity"/>
    <property type="evidence" value="ECO:0007669"/>
    <property type="project" value="InterPro"/>
</dbReference>
<evidence type="ECO:0000256" key="2">
    <source>
        <dbReference type="ARBA" id="ARBA00023015"/>
    </source>
</evidence>
<keyword evidence="9" id="KW-1185">Reference proteome</keyword>
<dbReference type="PRINTS" id="PR00404">
    <property type="entry name" value="MADSDOMAIN"/>
</dbReference>
<dbReference type="PROSITE" id="PS51297">
    <property type="entry name" value="K_BOX"/>
    <property type="match status" value="1"/>
</dbReference>
<dbReference type="AlphaFoldDB" id="A0A6P8E2I5"/>
<dbReference type="SUPFAM" id="SSF55455">
    <property type="entry name" value="SRF-like"/>
    <property type="match status" value="1"/>
</dbReference>
<evidence type="ECO:0000256" key="3">
    <source>
        <dbReference type="ARBA" id="ARBA00023125"/>
    </source>
</evidence>
<dbReference type="Gene3D" id="3.40.1810.10">
    <property type="entry name" value="Transcription factor, MADS-box"/>
    <property type="match status" value="1"/>
</dbReference>
<dbReference type="Pfam" id="PF01486">
    <property type="entry name" value="K-box"/>
    <property type="match status" value="1"/>
</dbReference>
<evidence type="ECO:0000256" key="6">
    <source>
        <dbReference type="SAM" id="Coils"/>
    </source>
</evidence>
<comment type="subcellular location">
    <subcellularLocation>
        <location evidence="1">Nucleus</location>
    </subcellularLocation>
</comment>
<evidence type="ECO:0000256" key="4">
    <source>
        <dbReference type="ARBA" id="ARBA00023163"/>
    </source>
</evidence>
<feature type="coiled-coil region" evidence="6">
    <location>
        <begin position="126"/>
        <end position="191"/>
    </location>
</feature>
<name>A0A6P8E2I5_PUNGR</name>
<dbReference type="OrthoDB" id="1898716at2759"/>
<evidence type="ECO:0000256" key="5">
    <source>
        <dbReference type="ARBA" id="ARBA00023242"/>
    </source>
</evidence>
<organism evidence="9 10">
    <name type="scientific">Punica granatum</name>
    <name type="common">Pomegranate</name>
    <dbReference type="NCBI Taxonomy" id="22663"/>
    <lineage>
        <taxon>Eukaryota</taxon>
        <taxon>Viridiplantae</taxon>
        <taxon>Streptophyta</taxon>
        <taxon>Embryophyta</taxon>
        <taxon>Tracheophyta</taxon>
        <taxon>Spermatophyta</taxon>
        <taxon>Magnoliopsida</taxon>
        <taxon>eudicotyledons</taxon>
        <taxon>Gunneridae</taxon>
        <taxon>Pentapetalae</taxon>
        <taxon>rosids</taxon>
        <taxon>malvids</taxon>
        <taxon>Myrtales</taxon>
        <taxon>Lythraceae</taxon>
        <taxon>Punica</taxon>
    </lineage>
</organism>
<dbReference type="InterPro" id="IPR050142">
    <property type="entry name" value="MADS-box/MEF2_TF"/>
</dbReference>
<dbReference type="Pfam" id="PF00319">
    <property type="entry name" value="SRF-TF"/>
    <property type="match status" value="1"/>
</dbReference>
<evidence type="ECO:0000313" key="10">
    <source>
        <dbReference type="RefSeq" id="XP_031404142.1"/>
    </source>
</evidence>
<dbReference type="PROSITE" id="PS50066">
    <property type="entry name" value="MADS_BOX_2"/>
    <property type="match status" value="1"/>
</dbReference>